<evidence type="ECO:0000259" key="6">
    <source>
        <dbReference type="Pfam" id="PF04542"/>
    </source>
</evidence>
<dbReference type="InterPro" id="IPR039425">
    <property type="entry name" value="RNA_pol_sigma-70-like"/>
</dbReference>
<dbReference type="Gene3D" id="1.10.1740.10">
    <property type="match status" value="1"/>
</dbReference>
<dbReference type="Pfam" id="PF04542">
    <property type="entry name" value="Sigma70_r2"/>
    <property type="match status" value="1"/>
</dbReference>
<dbReference type="AlphaFoldDB" id="A0A120MXN8"/>
<dbReference type="InterPro" id="IPR007627">
    <property type="entry name" value="RNA_pol_sigma70_r2"/>
</dbReference>
<proteinExistence type="inferred from homology"/>
<dbReference type="NCBIfam" id="TIGR02937">
    <property type="entry name" value="sigma70-ECF"/>
    <property type="match status" value="1"/>
</dbReference>
<reference evidence="7 8" key="1">
    <citation type="submission" date="2015-12" db="EMBL/GenBank/DDBJ databases">
        <title>Genome sequence of Mucilaginibacter gotjawali.</title>
        <authorList>
            <person name="Lee J.S."/>
            <person name="Lee K.C."/>
            <person name="Kim K.K."/>
            <person name="Lee B.W."/>
        </authorList>
    </citation>
    <scope>NUCLEOTIDE SEQUENCE [LARGE SCALE GENOMIC DNA]</scope>
    <source>
        <strain evidence="7 8">SA3-7</strain>
    </source>
</reference>
<dbReference type="GO" id="GO:0003677">
    <property type="term" value="F:DNA binding"/>
    <property type="evidence" value="ECO:0007669"/>
    <property type="project" value="UniProtKB-KW"/>
</dbReference>
<comment type="similarity">
    <text evidence="1">Belongs to the sigma-70 factor family. ECF subfamily.</text>
</comment>
<organism evidence="7 8">
    <name type="scientific">Mucilaginibacter gotjawali</name>
    <dbReference type="NCBI Taxonomy" id="1550579"/>
    <lineage>
        <taxon>Bacteria</taxon>
        <taxon>Pseudomonadati</taxon>
        <taxon>Bacteroidota</taxon>
        <taxon>Sphingobacteriia</taxon>
        <taxon>Sphingobacteriales</taxon>
        <taxon>Sphingobacteriaceae</taxon>
        <taxon>Mucilaginibacter</taxon>
    </lineage>
</organism>
<dbReference type="KEGG" id="mgot:MgSA37_00007"/>
<keyword evidence="8" id="KW-1185">Reference proteome</keyword>
<dbReference type="InterPro" id="IPR013324">
    <property type="entry name" value="RNA_pol_sigma_r3/r4-like"/>
</dbReference>
<keyword evidence="4" id="KW-0238">DNA-binding</keyword>
<dbReference type="GO" id="GO:0016987">
    <property type="term" value="F:sigma factor activity"/>
    <property type="evidence" value="ECO:0007669"/>
    <property type="project" value="UniProtKB-KW"/>
</dbReference>
<evidence type="ECO:0000256" key="1">
    <source>
        <dbReference type="ARBA" id="ARBA00010641"/>
    </source>
</evidence>
<keyword evidence="5" id="KW-0804">Transcription</keyword>
<dbReference type="InterPro" id="IPR013325">
    <property type="entry name" value="RNA_pol_sigma_r2"/>
</dbReference>
<feature type="domain" description="RNA polymerase sigma-70 region 2" evidence="6">
    <location>
        <begin position="57"/>
        <end position="122"/>
    </location>
</feature>
<dbReference type="EMBL" id="AP017313">
    <property type="protein sequence ID" value="BAU51858.1"/>
    <property type="molecule type" value="Genomic_DNA"/>
</dbReference>
<dbReference type="SUPFAM" id="SSF88659">
    <property type="entry name" value="Sigma3 and sigma4 domains of RNA polymerase sigma factors"/>
    <property type="match status" value="1"/>
</dbReference>
<dbReference type="GO" id="GO:0006352">
    <property type="term" value="P:DNA-templated transcription initiation"/>
    <property type="evidence" value="ECO:0007669"/>
    <property type="project" value="InterPro"/>
</dbReference>
<dbReference type="SUPFAM" id="SSF88946">
    <property type="entry name" value="Sigma2 domain of RNA polymerase sigma factors"/>
    <property type="match status" value="1"/>
</dbReference>
<evidence type="ECO:0000313" key="7">
    <source>
        <dbReference type="EMBL" id="BAU51858.1"/>
    </source>
</evidence>
<accession>A0A120MXN8</accession>
<sequence length="234" mass="27277">MCKDSVSFSTNYKSKITPTSAWWNNGILWEIFKSKMHIEKGQITVTRVHTCDPAQWVNKYADYLYGYTLSRINDEELARDLVQETFLAALERVEKFEGRSSESTWLTAILKNKIIDVYRKKSSGLLKRQEARTEAQDLDDFFEAEDGHWKVQHQPQAFGLEACNPLLGKEFSHILKQCMQKLPSLWLSVFTMKHMDEETTETICSELKVTSSNYWVIIHRAKVSLRACLQKNWI</sequence>
<gene>
    <name evidence="7" type="primary">sigW_1</name>
    <name evidence="7" type="ORF">MgSA37_00007</name>
</gene>
<evidence type="ECO:0000313" key="8">
    <source>
        <dbReference type="Proteomes" id="UP000218263"/>
    </source>
</evidence>
<dbReference type="RefSeq" id="WP_232010749.1">
    <property type="nucleotide sequence ID" value="NZ_AP017313.1"/>
</dbReference>
<evidence type="ECO:0000256" key="4">
    <source>
        <dbReference type="ARBA" id="ARBA00023125"/>
    </source>
</evidence>
<dbReference type="Proteomes" id="UP000218263">
    <property type="component" value="Chromosome"/>
</dbReference>
<name>A0A120MXN8_9SPHI</name>
<evidence type="ECO:0000256" key="3">
    <source>
        <dbReference type="ARBA" id="ARBA00023082"/>
    </source>
</evidence>
<dbReference type="PANTHER" id="PTHR43133:SF8">
    <property type="entry name" value="RNA POLYMERASE SIGMA FACTOR HI_1459-RELATED"/>
    <property type="match status" value="1"/>
</dbReference>
<dbReference type="InterPro" id="IPR014284">
    <property type="entry name" value="RNA_pol_sigma-70_dom"/>
</dbReference>
<evidence type="ECO:0000256" key="5">
    <source>
        <dbReference type="ARBA" id="ARBA00023163"/>
    </source>
</evidence>
<keyword evidence="2" id="KW-0805">Transcription regulation</keyword>
<protein>
    <submittedName>
        <fullName evidence="7">ECF RNA polymerase sigma factor SigW</fullName>
    </submittedName>
</protein>
<evidence type="ECO:0000256" key="2">
    <source>
        <dbReference type="ARBA" id="ARBA00023015"/>
    </source>
</evidence>
<dbReference type="PANTHER" id="PTHR43133">
    <property type="entry name" value="RNA POLYMERASE ECF-TYPE SIGMA FACTO"/>
    <property type="match status" value="1"/>
</dbReference>
<keyword evidence="3" id="KW-0731">Sigma factor</keyword>